<feature type="transmembrane region" description="Helical" evidence="1">
    <location>
        <begin position="6"/>
        <end position="29"/>
    </location>
</feature>
<evidence type="ECO:0000313" key="2">
    <source>
        <dbReference type="EMBL" id="BAY68987.1"/>
    </source>
</evidence>
<evidence type="ECO:0000256" key="1">
    <source>
        <dbReference type="SAM" id="Phobius"/>
    </source>
</evidence>
<accession>A0A1Z4KJ64</accession>
<gene>
    <name evidence="2" type="ORF">NIES23_17770</name>
</gene>
<dbReference type="Proteomes" id="UP000217507">
    <property type="component" value="Chromosome"/>
</dbReference>
<dbReference type="EMBL" id="AP018216">
    <property type="protein sequence ID" value="BAY68987.1"/>
    <property type="molecule type" value="Genomic_DNA"/>
</dbReference>
<name>A0A1Z4KJ64_ANAVA</name>
<keyword evidence="1" id="KW-1133">Transmembrane helix</keyword>
<reference evidence="2 3" key="1">
    <citation type="submission" date="2017-06" db="EMBL/GenBank/DDBJ databases">
        <title>Genome sequencing of cyanobaciteial culture collection at National Institute for Environmental Studies (NIES).</title>
        <authorList>
            <person name="Hirose Y."/>
            <person name="Shimura Y."/>
            <person name="Fujisawa T."/>
            <person name="Nakamura Y."/>
            <person name="Kawachi M."/>
        </authorList>
    </citation>
    <scope>NUCLEOTIDE SEQUENCE [LARGE SCALE GENOMIC DNA]</scope>
    <source>
        <strain evidence="2 3">NIES-23</strain>
    </source>
</reference>
<protein>
    <submittedName>
        <fullName evidence="2">Uncharacterized protein</fullName>
    </submittedName>
</protein>
<sequence>MTAHDLLMLVTLLSPGILLSVVIMATFAAGG</sequence>
<proteinExistence type="predicted"/>
<keyword evidence="1" id="KW-0472">Membrane</keyword>
<evidence type="ECO:0000313" key="3">
    <source>
        <dbReference type="Proteomes" id="UP000217507"/>
    </source>
</evidence>
<organism evidence="2 3">
    <name type="scientific">Trichormus variabilis NIES-23</name>
    <dbReference type="NCBI Taxonomy" id="1973479"/>
    <lineage>
        <taxon>Bacteria</taxon>
        <taxon>Bacillati</taxon>
        <taxon>Cyanobacteriota</taxon>
        <taxon>Cyanophyceae</taxon>
        <taxon>Nostocales</taxon>
        <taxon>Nostocaceae</taxon>
        <taxon>Trichormus</taxon>
    </lineage>
</organism>
<dbReference type="AlphaFoldDB" id="A0A1Z4KJ64"/>
<keyword evidence="1" id="KW-0812">Transmembrane</keyword>